<evidence type="ECO:0000313" key="1">
    <source>
        <dbReference type="EMBL" id="OAD44823.1"/>
    </source>
</evidence>
<comment type="caution">
    <text evidence="1">The sequence shown here is derived from an EMBL/GenBank/DDBJ whole genome shotgun (WGS) entry which is preliminary data.</text>
</comment>
<dbReference type="Proteomes" id="UP000076923">
    <property type="component" value="Unassembled WGS sequence"/>
</dbReference>
<proteinExistence type="predicted"/>
<dbReference type="EMBL" id="LVWE01000038">
    <property type="protein sequence ID" value="OAD44823.1"/>
    <property type="molecule type" value="Genomic_DNA"/>
</dbReference>
<dbReference type="RefSeq" id="WP_068450071.1">
    <property type="nucleotide sequence ID" value="NZ_CANKUV010000013.1"/>
</dbReference>
<sequence>MKKTFYILFFLLINISLLFAQENKKRTYEISVINQPQKVELIEYGNGKYAGNVITEITKGKWRTNWLNRTWRNLWNIKDKDIVDKNPIDEKVVKELMTELKENEIETIKKCSEDVECSKYGFLDSGGVFFKIKSTNIEREYGFEEIYPLKENNKEKIELRFKAQKLITIVYKHIDLKQKFSELFKRLPRGYYNWYQASGHSIVTIKNRKRKK</sequence>
<dbReference type="AlphaFoldDB" id="A0A176TBB4"/>
<name>A0A176TBB4_9FLAO</name>
<accession>A0A176TBB4</accession>
<evidence type="ECO:0000313" key="2">
    <source>
        <dbReference type="Proteomes" id="UP000076923"/>
    </source>
</evidence>
<protein>
    <submittedName>
        <fullName evidence="1">Uncharacterized protein</fullName>
    </submittedName>
</protein>
<gene>
    <name evidence="1" type="ORF">LPB303_10880</name>
</gene>
<reference evidence="1 2" key="1">
    <citation type="submission" date="2016-02" db="EMBL/GenBank/DDBJ databases">
        <title>Draft genome sequence of Polaribacter atrinae KACC17473.</title>
        <authorList>
            <person name="Shin S.-K."/>
            <person name="Yi H."/>
        </authorList>
    </citation>
    <scope>NUCLEOTIDE SEQUENCE [LARGE SCALE GENOMIC DNA]</scope>
    <source>
        <strain evidence="1 2">KACC 17473</strain>
    </source>
</reference>
<keyword evidence="2" id="KW-1185">Reference proteome</keyword>
<organism evidence="1 2">
    <name type="scientific">Polaribacter atrinae</name>
    <dbReference type="NCBI Taxonomy" id="1333662"/>
    <lineage>
        <taxon>Bacteria</taxon>
        <taxon>Pseudomonadati</taxon>
        <taxon>Bacteroidota</taxon>
        <taxon>Flavobacteriia</taxon>
        <taxon>Flavobacteriales</taxon>
        <taxon>Flavobacteriaceae</taxon>
    </lineage>
</organism>
<dbReference type="OrthoDB" id="1248917at2"/>